<sequence>MWGHSGIFNVFCIVIAAVHGHDVRSFDDTVLFKINWPGKASSDLLKSRPNVEPYIITTANKEKYQCLIIDNSEQKQDYDVPNNAPNPIEILQTLFRQNTCSYRVEPYWSYELCHGRYARQYHEDRDGKKVKTHEYYLGTFDRLQEMKLLAEYTEKEANRNRKTEIPVKKVDGINMPYVEVEMGDGTVCDVTNKPRKIKVIYVCYKHGKHELFSVEEPISCEYEVIVLSPWLCVHPDYKPQATGKNEINCHPIEKAPTKPRSLIAMEMESLQVRFLKAKDDKLQEVYAIFHVDKEGQDGETRVRVEIHPVGVIDKHSNVEESINSLADQGISPAEVSPVKNFLSGKNCLHGGNGWWKYEFCYGRSVVQYHIERDGKKTIVNLGKFDKQKHLEWIAAHPHKKPKSPELRKQLSHFYSDGSTCDKTGEPRQTEVKLKCVESHTASPSSVSLFLVEPKTCEYVLGVESPLICDILEYADENGLLSEKFEVNFDKLKTTAFHEYDDLDERIANGDD</sequence>
<accession>A0AAJ7IVZ4</accession>
<evidence type="ECO:0000256" key="6">
    <source>
        <dbReference type="ARBA" id="ARBA00037585"/>
    </source>
</evidence>
<dbReference type="PANTHER" id="PTHR15414:SF0">
    <property type="entry name" value="ENDOPLASMIC RETICULUM LECTIN 1"/>
    <property type="match status" value="1"/>
</dbReference>
<dbReference type="GO" id="GO:0030970">
    <property type="term" value="P:retrograde protein transport, ER to cytosol"/>
    <property type="evidence" value="ECO:0007669"/>
    <property type="project" value="TreeGrafter"/>
</dbReference>
<feature type="domain" description="MRH" evidence="10">
    <location>
        <begin position="345"/>
        <end position="470"/>
    </location>
</feature>
<dbReference type="AlphaFoldDB" id="A0AAJ7IVZ4"/>
<keyword evidence="4" id="KW-0256">Endoplasmic reticulum</keyword>
<dbReference type="Proteomes" id="UP000694925">
    <property type="component" value="Unplaced"/>
</dbReference>
<keyword evidence="11" id="KW-1185">Reference proteome</keyword>
<evidence type="ECO:0000313" key="12">
    <source>
        <dbReference type="RefSeq" id="XP_017877900.1"/>
    </source>
</evidence>
<dbReference type="InterPro" id="IPR045149">
    <property type="entry name" value="OS-9-like"/>
</dbReference>
<evidence type="ECO:0000313" key="11">
    <source>
        <dbReference type="Proteomes" id="UP000694925"/>
    </source>
</evidence>
<organism evidence="11 12">
    <name type="scientific">Ceratina calcarata</name>
    <dbReference type="NCBI Taxonomy" id="156304"/>
    <lineage>
        <taxon>Eukaryota</taxon>
        <taxon>Metazoa</taxon>
        <taxon>Ecdysozoa</taxon>
        <taxon>Arthropoda</taxon>
        <taxon>Hexapoda</taxon>
        <taxon>Insecta</taxon>
        <taxon>Pterygota</taxon>
        <taxon>Neoptera</taxon>
        <taxon>Endopterygota</taxon>
        <taxon>Hymenoptera</taxon>
        <taxon>Apocrita</taxon>
        <taxon>Aculeata</taxon>
        <taxon>Apoidea</taxon>
        <taxon>Anthophila</taxon>
        <taxon>Apidae</taxon>
        <taxon>Ceratina</taxon>
        <taxon>Zadontomerus</taxon>
    </lineage>
</organism>
<dbReference type="GO" id="GO:0005788">
    <property type="term" value="C:endoplasmic reticulum lumen"/>
    <property type="evidence" value="ECO:0007669"/>
    <property type="project" value="UniProtKB-SubCell"/>
</dbReference>
<gene>
    <name evidence="12" type="primary">LOC108623714</name>
</gene>
<dbReference type="InterPro" id="IPR012913">
    <property type="entry name" value="OS9-like_dom"/>
</dbReference>
<keyword evidence="3" id="KW-0677">Repeat</keyword>
<dbReference type="Gene3D" id="2.70.130.10">
    <property type="entry name" value="Mannose-6-phosphate receptor binding domain"/>
    <property type="match status" value="2"/>
</dbReference>
<dbReference type="GeneID" id="108623714"/>
<evidence type="ECO:0000256" key="9">
    <source>
        <dbReference type="SAM" id="SignalP"/>
    </source>
</evidence>
<evidence type="ECO:0000259" key="10">
    <source>
        <dbReference type="PROSITE" id="PS51914"/>
    </source>
</evidence>
<evidence type="ECO:0000256" key="4">
    <source>
        <dbReference type="ARBA" id="ARBA00022824"/>
    </source>
</evidence>
<comment type="subcellular location">
    <subcellularLocation>
        <location evidence="1">Endoplasmic reticulum lumen</location>
    </subcellularLocation>
</comment>
<feature type="signal peptide" evidence="9">
    <location>
        <begin position="1"/>
        <end position="20"/>
    </location>
</feature>
<dbReference type="SUPFAM" id="SSF50911">
    <property type="entry name" value="Mannose 6-phosphate receptor domain"/>
    <property type="match status" value="2"/>
</dbReference>
<keyword evidence="5" id="KW-1015">Disulfide bond</keyword>
<dbReference type="PANTHER" id="PTHR15414">
    <property type="entry name" value="OS-9-RELATED"/>
    <property type="match status" value="1"/>
</dbReference>
<dbReference type="PROSITE" id="PS51914">
    <property type="entry name" value="MRH"/>
    <property type="match status" value="2"/>
</dbReference>
<evidence type="ECO:0000256" key="8">
    <source>
        <dbReference type="ARBA" id="ARBA00041661"/>
    </source>
</evidence>
<keyword evidence="2 9" id="KW-0732">Signal</keyword>
<feature type="chain" id="PRO_5042582988" description="Endoplasmic reticulum lectin 1" evidence="9">
    <location>
        <begin position="21"/>
        <end position="511"/>
    </location>
</feature>
<name>A0AAJ7IVZ4_9HYME</name>
<evidence type="ECO:0000256" key="1">
    <source>
        <dbReference type="ARBA" id="ARBA00004319"/>
    </source>
</evidence>
<dbReference type="InterPro" id="IPR009011">
    <property type="entry name" value="Man6P_isomerase_rcpt-bd_dom_sf"/>
</dbReference>
<proteinExistence type="predicted"/>
<dbReference type="FunFam" id="2.70.130.10:FF:000003">
    <property type="entry name" value="Endoplasmic reticulum lectin 1"/>
    <property type="match status" value="1"/>
</dbReference>
<dbReference type="FunFam" id="2.70.130.10:FF:000001">
    <property type="entry name" value="Endoplasmic reticulum lectin 1"/>
    <property type="match status" value="1"/>
</dbReference>
<reference evidence="12" key="1">
    <citation type="submission" date="2025-08" db="UniProtKB">
        <authorList>
            <consortium name="RefSeq"/>
        </authorList>
    </citation>
    <scope>IDENTIFICATION</scope>
    <source>
        <tissue evidence="12">Whole body</tissue>
    </source>
</reference>
<dbReference type="Pfam" id="PF07915">
    <property type="entry name" value="PRKCSH"/>
    <property type="match status" value="2"/>
</dbReference>
<comment type="function">
    <text evidence="6">Probable lectin that binds selectively to improperly folded lumenal proteins. May function in endoplasmic reticulum quality control and endoplasmic reticulum-associated degradation (ERAD) of both non-glycosylated proteins and glycoproteins.</text>
</comment>
<feature type="domain" description="MRH" evidence="10">
    <location>
        <begin position="98"/>
        <end position="234"/>
    </location>
</feature>
<evidence type="ECO:0000256" key="3">
    <source>
        <dbReference type="ARBA" id="ARBA00022737"/>
    </source>
</evidence>
<evidence type="ECO:0000256" key="7">
    <source>
        <dbReference type="ARBA" id="ARBA00041108"/>
    </source>
</evidence>
<dbReference type="GO" id="GO:0030968">
    <property type="term" value="P:endoplasmic reticulum unfolded protein response"/>
    <property type="evidence" value="ECO:0007669"/>
    <property type="project" value="InterPro"/>
</dbReference>
<protein>
    <recommendedName>
        <fullName evidence="7">Endoplasmic reticulum lectin 1</fullName>
    </recommendedName>
    <alternativeName>
        <fullName evidence="8">ER lectin</fullName>
    </alternativeName>
</protein>
<evidence type="ECO:0000256" key="2">
    <source>
        <dbReference type="ARBA" id="ARBA00022729"/>
    </source>
</evidence>
<evidence type="ECO:0000256" key="5">
    <source>
        <dbReference type="ARBA" id="ARBA00023157"/>
    </source>
</evidence>
<dbReference type="RefSeq" id="XP_017877900.1">
    <property type="nucleotide sequence ID" value="XM_018022411.2"/>
</dbReference>
<dbReference type="KEGG" id="ccal:108623714"/>
<dbReference type="InterPro" id="IPR044865">
    <property type="entry name" value="MRH_dom"/>
</dbReference>